<accession>A0A8S2ZZ20</accession>
<organism evidence="2 3">
    <name type="scientific">Rotaria magnacalcarata</name>
    <dbReference type="NCBI Taxonomy" id="392030"/>
    <lineage>
        <taxon>Eukaryota</taxon>
        <taxon>Metazoa</taxon>
        <taxon>Spiralia</taxon>
        <taxon>Gnathifera</taxon>
        <taxon>Rotifera</taxon>
        <taxon>Eurotatoria</taxon>
        <taxon>Bdelloidea</taxon>
        <taxon>Philodinida</taxon>
        <taxon>Philodinidae</taxon>
        <taxon>Rotaria</taxon>
    </lineage>
</organism>
<dbReference type="Proteomes" id="UP000681720">
    <property type="component" value="Unassembled WGS sequence"/>
</dbReference>
<name>A0A8S2ZZ20_9BILA</name>
<feature type="non-terminal residue" evidence="2">
    <location>
        <position position="1"/>
    </location>
</feature>
<feature type="region of interest" description="Disordered" evidence="1">
    <location>
        <begin position="10"/>
        <end position="81"/>
    </location>
</feature>
<feature type="compositionally biased region" description="Acidic residues" evidence="1">
    <location>
        <begin position="60"/>
        <end position="81"/>
    </location>
</feature>
<feature type="non-terminal residue" evidence="2">
    <location>
        <position position="81"/>
    </location>
</feature>
<protein>
    <submittedName>
        <fullName evidence="2">Uncharacterized protein</fullName>
    </submittedName>
</protein>
<feature type="compositionally biased region" description="Basic and acidic residues" evidence="1">
    <location>
        <begin position="28"/>
        <end position="41"/>
    </location>
</feature>
<proteinExistence type="predicted"/>
<dbReference type="AlphaFoldDB" id="A0A8S2ZZ20"/>
<comment type="caution">
    <text evidence="2">The sequence shown here is derived from an EMBL/GenBank/DDBJ whole genome shotgun (WGS) entry which is preliminary data.</text>
</comment>
<sequence length="81" mass="9171">LVFFICTVSSKPISSSSDEDNNEIQQDQNRRGFDEILRSDLRTNAVDDDDEKSESQPVEVESESNGDDDDDDDDKPMEDVQ</sequence>
<gene>
    <name evidence="2" type="ORF">GIL414_LOCUS42028</name>
</gene>
<evidence type="ECO:0000313" key="2">
    <source>
        <dbReference type="EMBL" id="CAF4674478.1"/>
    </source>
</evidence>
<dbReference type="EMBL" id="CAJOBJ010120677">
    <property type="protein sequence ID" value="CAF4674478.1"/>
    <property type="molecule type" value="Genomic_DNA"/>
</dbReference>
<evidence type="ECO:0000256" key="1">
    <source>
        <dbReference type="SAM" id="MobiDB-lite"/>
    </source>
</evidence>
<reference evidence="2" key="1">
    <citation type="submission" date="2021-02" db="EMBL/GenBank/DDBJ databases">
        <authorList>
            <person name="Nowell W R."/>
        </authorList>
    </citation>
    <scope>NUCLEOTIDE SEQUENCE</scope>
</reference>
<evidence type="ECO:0000313" key="3">
    <source>
        <dbReference type="Proteomes" id="UP000681720"/>
    </source>
</evidence>